<dbReference type="Proteomes" id="UP000317369">
    <property type="component" value="Chromosome"/>
</dbReference>
<proteinExistence type="predicted"/>
<accession>A0A517YPP8</accession>
<name>A0A517YPP8_9BACT</name>
<dbReference type="SUPFAM" id="SSF54427">
    <property type="entry name" value="NTF2-like"/>
    <property type="match status" value="1"/>
</dbReference>
<dbReference type="PANTHER" id="PTHR38436">
    <property type="entry name" value="POLYKETIDE CYCLASE SNOAL-LIKE DOMAIN"/>
    <property type="match status" value="1"/>
</dbReference>
<dbReference type="EMBL" id="CP036425">
    <property type="protein sequence ID" value="QDU32203.1"/>
    <property type="molecule type" value="Genomic_DNA"/>
</dbReference>
<dbReference type="KEGG" id="pcor:KS4_02320"/>
<dbReference type="InterPro" id="IPR032710">
    <property type="entry name" value="NTF2-like_dom_sf"/>
</dbReference>
<sequence>MPTIQESNKARMRKFVQVVQNDQDVDAIHRFFASDFKNPDLREMLATDQDSENDYSYSNDVEGDKVLHEILFRAFPDIKVTILDIAADGDKVWTYKLFEGTHSGPWLDIPPTGKKVSFHVIDIMTFRDSMIIDHKQISEFVSTLASLRKVSD</sequence>
<evidence type="ECO:0000313" key="1">
    <source>
        <dbReference type="EMBL" id="QDU32203.1"/>
    </source>
</evidence>
<evidence type="ECO:0000313" key="2">
    <source>
        <dbReference type="Proteomes" id="UP000317369"/>
    </source>
</evidence>
<dbReference type="RefSeq" id="WP_200761444.1">
    <property type="nucleotide sequence ID" value="NZ_CP036425.1"/>
</dbReference>
<dbReference type="InterPro" id="IPR009959">
    <property type="entry name" value="Cyclase_SnoaL-like"/>
</dbReference>
<dbReference type="AlphaFoldDB" id="A0A517YPP8"/>
<dbReference type="GO" id="GO:0030638">
    <property type="term" value="P:polyketide metabolic process"/>
    <property type="evidence" value="ECO:0007669"/>
    <property type="project" value="InterPro"/>
</dbReference>
<keyword evidence="2" id="KW-1185">Reference proteome</keyword>
<gene>
    <name evidence="1" type="ORF">KS4_02320</name>
</gene>
<reference evidence="1 2" key="1">
    <citation type="submission" date="2019-02" db="EMBL/GenBank/DDBJ databases">
        <title>Deep-cultivation of Planctomycetes and their phenomic and genomic characterization uncovers novel biology.</title>
        <authorList>
            <person name="Wiegand S."/>
            <person name="Jogler M."/>
            <person name="Boedeker C."/>
            <person name="Pinto D."/>
            <person name="Vollmers J."/>
            <person name="Rivas-Marin E."/>
            <person name="Kohn T."/>
            <person name="Peeters S.H."/>
            <person name="Heuer A."/>
            <person name="Rast P."/>
            <person name="Oberbeckmann S."/>
            <person name="Bunk B."/>
            <person name="Jeske O."/>
            <person name="Meyerdierks A."/>
            <person name="Storesund J.E."/>
            <person name="Kallscheuer N."/>
            <person name="Luecker S."/>
            <person name="Lage O.M."/>
            <person name="Pohl T."/>
            <person name="Merkel B.J."/>
            <person name="Hornburger P."/>
            <person name="Mueller R.-W."/>
            <person name="Bruemmer F."/>
            <person name="Labrenz M."/>
            <person name="Spormann A.M."/>
            <person name="Op den Camp H."/>
            <person name="Overmann J."/>
            <person name="Amann R."/>
            <person name="Jetten M.S.M."/>
            <person name="Mascher T."/>
            <person name="Medema M.H."/>
            <person name="Devos D.P."/>
            <person name="Kaster A.-K."/>
            <person name="Ovreas L."/>
            <person name="Rohde M."/>
            <person name="Galperin M.Y."/>
            <person name="Jogler C."/>
        </authorList>
    </citation>
    <scope>NUCLEOTIDE SEQUENCE [LARGE SCALE GENOMIC DNA]</scope>
    <source>
        <strain evidence="1 2">KS4</strain>
    </source>
</reference>
<dbReference type="Pfam" id="PF07366">
    <property type="entry name" value="SnoaL"/>
    <property type="match status" value="1"/>
</dbReference>
<protein>
    <submittedName>
        <fullName evidence="1">SnoaL-like polyketide cyclase</fullName>
    </submittedName>
</protein>
<dbReference type="PANTHER" id="PTHR38436:SF1">
    <property type="entry name" value="ESTER CYCLASE"/>
    <property type="match status" value="1"/>
</dbReference>
<dbReference type="Gene3D" id="3.10.450.50">
    <property type="match status" value="1"/>
</dbReference>
<organism evidence="1 2">
    <name type="scientific">Poriferisphaera corsica</name>
    <dbReference type="NCBI Taxonomy" id="2528020"/>
    <lineage>
        <taxon>Bacteria</taxon>
        <taxon>Pseudomonadati</taxon>
        <taxon>Planctomycetota</taxon>
        <taxon>Phycisphaerae</taxon>
        <taxon>Phycisphaerales</taxon>
        <taxon>Phycisphaeraceae</taxon>
        <taxon>Poriferisphaera</taxon>
    </lineage>
</organism>